<accession>A0A9X1U1X9</accession>
<organism evidence="1 2">
    <name type="scientific">Aequorivita vitellina</name>
    <dbReference type="NCBI Taxonomy" id="2874475"/>
    <lineage>
        <taxon>Bacteria</taxon>
        <taxon>Pseudomonadati</taxon>
        <taxon>Bacteroidota</taxon>
        <taxon>Flavobacteriia</taxon>
        <taxon>Flavobacteriales</taxon>
        <taxon>Flavobacteriaceae</taxon>
        <taxon>Aequorivita</taxon>
    </lineage>
</organism>
<sequence length="171" mass="20094">MTQPQQDFLKNEIWMLTFGGAFQRNKVYAVKVSEKQREVFRKELRSYFEKEILPAYDKRVEHDAHCAMIEKIVTDSSKYESILEEGNLSVGTAQKLLNLVLKYYWCLGLLPEPPHFPIDSRIQSCLPVKNRMSWTKITSLDEYQTIIDCAKEQLKEGETLARWELANFKRI</sequence>
<comment type="caution">
    <text evidence="1">The sequence shown here is derived from an EMBL/GenBank/DDBJ whole genome shotgun (WGS) entry which is preliminary data.</text>
</comment>
<dbReference type="EMBL" id="JAIRBA010000018">
    <property type="protein sequence ID" value="MCG2419360.1"/>
    <property type="molecule type" value="Genomic_DNA"/>
</dbReference>
<evidence type="ECO:0000313" key="1">
    <source>
        <dbReference type="EMBL" id="MCG2419360.1"/>
    </source>
</evidence>
<evidence type="ECO:0000313" key="2">
    <source>
        <dbReference type="Proteomes" id="UP001139461"/>
    </source>
</evidence>
<reference evidence="1" key="1">
    <citation type="submission" date="2021-09" db="EMBL/GenBank/DDBJ databases">
        <title>Genome of Aequorivita sp. strain F47161.</title>
        <authorList>
            <person name="Wang Y."/>
        </authorList>
    </citation>
    <scope>NUCLEOTIDE SEQUENCE</scope>
    <source>
        <strain evidence="1">F47161</strain>
    </source>
</reference>
<name>A0A9X1U1X9_9FLAO</name>
<dbReference type="AlphaFoldDB" id="A0A9X1U1X9"/>
<dbReference type="Proteomes" id="UP001139461">
    <property type="component" value="Unassembled WGS sequence"/>
</dbReference>
<keyword evidence="2" id="KW-1185">Reference proteome</keyword>
<gene>
    <name evidence="1" type="ORF">K8089_10025</name>
</gene>
<dbReference type="RefSeq" id="WP_237603149.1">
    <property type="nucleotide sequence ID" value="NZ_JAIRBA010000018.1"/>
</dbReference>
<proteinExistence type="predicted"/>
<protein>
    <submittedName>
        <fullName evidence="1">Uncharacterized protein</fullName>
    </submittedName>
</protein>